<dbReference type="InterPro" id="IPR002509">
    <property type="entry name" value="NODB_dom"/>
</dbReference>
<reference evidence="8 9" key="1">
    <citation type="submission" date="2019-03" db="EMBL/GenBank/DDBJ databases">
        <title>Genomic Encyclopedia of Type Strains, Phase IV (KMG-IV): sequencing the most valuable type-strain genomes for metagenomic binning, comparative biology and taxonomic classification.</title>
        <authorList>
            <person name="Goeker M."/>
        </authorList>
    </citation>
    <scope>NUCLEOTIDE SEQUENCE [LARGE SCALE GENOMIC DNA]</scope>
    <source>
        <strain evidence="8 9">DSM 19345</strain>
    </source>
</reference>
<dbReference type="PANTHER" id="PTHR34216:SF7">
    <property type="entry name" value="POLY-BETA-1,6-N-ACETYL-D-GLUCOSAMINE N-DEACETYLASE"/>
    <property type="match status" value="1"/>
</dbReference>
<sequence length="350" mass="39049">MNRRKTAIFKAGLDALHFCRAHLALAPFTAGSGVIFTLHHVLPGSPADFAPNRILAITPEFLEATVLAIRAAGLDIVSLDEARRRLLQGDDRRFACLTFDDGYRDNLVYAWPVLRRLEAPFCIYVTTCLPDHTAEPWWLILERVIAGTDRLSEPMGRGSAPLDCGNLDQKYAVYEIVYWWLRRRSEPERRAVARGLAARHGLDVRAMVAELALSWQELAELAADPLVTIGAHTVDHPMLGALPEAEAEYQMAESRRRIAERIGIRPQHFAYPYGDPASAGPREFALAARLGFATAVTTRPGVVFPDHRAHLSALPRVSLNGDYQSRKYLDLYLTGAPFALWRGFRRVDAA</sequence>
<dbReference type="Proteomes" id="UP000295678">
    <property type="component" value="Unassembled WGS sequence"/>
</dbReference>
<evidence type="ECO:0000256" key="4">
    <source>
        <dbReference type="ARBA" id="ARBA00022729"/>
    </source>
</evidence>
<dbReference type="CDD" id="cd10968">
    <property type="entry name" value="CE4_Mlr8448_like_5s"/>
    <property type="match status" value="1"/>
</dbReference>
<dbReference type="EMBL" id="SMAK01000004">
    <property type="protein sequence ID" value="TCT11466.1"/>
    <property type="molecule type" value="Genomic_DNA"/>
</dbReference>
<proteinExistence type="inferred from homology"/>
<comment type="caution">
    <text evidence="8">The sequence shown here is derived from an EMBL/GenBank/DDBJ whole genome shotgun (WGS) entry which is preliminary data.</text>
</comment>
<gene>
    <name evidence="8" type="ORF">EDC22_104228</name>
</gene>
<evidence type="ECO:0000256" key="5">
    <source>
        <dbReference type="ARBA" id="ARBA00032976"/>
    </source>
</evidence>
<evidence type="ECO:0000313" key="8">
    <source>
        <dbReference type="EMBL" id="TCT11466.1"/>
    </source>
</evidence>
<comment type="similarity">
    <text evidence="2">Belongs to the polysaccharide deacetylase family.</text>
</comment>
<evidence type="ECO:0000256" key="6">
    <source>
        <dbReference type="SAM" id="Phobius"/>
    </source>
</evidence>
<accession>A0A4R3MDG4</accession>
<evidence type="ECO:0000256" key="3">
    <source>
        <dbReference type="ARBA" id="ARBA00020071"/>
    </source>
</evidence>
<evidence type="ECO:0000313" key="9">
    <source>
        <dbReference type="Proteomes" id="UP000295678"/>
    </source>
</evidence>
<dbReference type="RefSeq" id="WP_132806219.1">
    <property type="nucleotide sequence ID" value="NZ_SMAK01000004.1"/>
</dbReference>
<dbReference type="PANTHER" id="PTHR34216">
    <property type="match status" value="1"/>
</dbReference>
<protein>
    <recommendedName>
        <fullName evidence="3">Chitooligosaccharide deacetylase</fullName>
    </recommendedName>
    <alternativeName>
        <fullName evidence="5">Nodulation protein B</fullName>
    </alternativeName>
</protein>
<dbReference type="InterPro" id="IPR011330">
    <property type="entry name" value="Glyco_hydro/deAcase_b/a-brl"/>
</dbReference>
<dbReference type="Gene3D" id="3.20.20.370">
    <property type="entry name" value="Glycoside hydrolase/deacetylase"/>
    <property type="match status" value="1"/>
</dbReference>
<dbReference type="PROSITE" id="PS51677">
    <property type="entry name" value="NODB"/>
    <property type="match status" value="1"/>
</dbReference>
<keyword evidence="9" id="KW-1185">Reference proteome</keyword>
<feature type="domain" description="NodB homology" evidence="7">
    <location>
        <begin position="93"/>
        <end position="350"/>
    </location>
</feature>
<dbReference type="OrthoDB" id="9782872at2"/>
<organism evidence="8 9">
    <name type="scientific">Tepidamorphus gemmatus</name>
    <dbReference type="NCBI Taxonomy" id="747076"/>
    <lineage>
        <taxon>Bacteria</taxon>
        <taxon>Pseudomonadati</taxon>
        <taxon>Pseudomonadota</taxon>
        <taxon>Alphaproteobacteria</taxon>
        <taxon>Hyphomicrobiales</taxon>
        <taxon>Tepidamorphaceae</taxon>
        <taxon>Tepidamorphus</taxon>
    </lineage>
</organism>
<keyword evidence="6" id="KW-1133">Transmembrane helix</keyword>
<evidence type="ECO:0000259" key="7">
    <source>
        <dbReference type="PROSITE" id="PS51677"/>
    </source>
</evidence>
<dbReference type="GO" id="GO:0016810">
    <property type="term" value="F:hydrolase activity, acting on carbon-nitrogen (but not peptide) bonds"/>
    <property type="evidence" value="ECO:0007669"/>
    <property type="project" value="InterPro"/>
</dbReference>
<dbReference type="Pfam" id="PF01522">
    <property type="entry name" value="Polysacc_deac_1"/>
    <property type="match status" value="1"/>
</dbReference>
<dbReference type="InterPro" id="IPR051398">
    <property type="entry name" value="Polysacch_Deacetylase"/>
</dbReference>
<name>A0A4R3MDG4_9HYPH</name>
<dbReference type="AlphaFoldDB" id="A0A4R3MDG4"/>
<evidence type="ECO:0000256" key="2">
    <source>
        <dbReference type="ARBA" id="ARBA00010973"/>
    </source>
</evidence>
<dbReference type="SUPFAM" id="SSF88713">
    <property type="entry name" value="Glycoside hydrolase/deacetylase"/>
    <property type="match status" value="1"/>
</dbReference>
<feature type="transmembrane region" description="Helical" evidence="6">
    <location>
        <begin position="21"/>
        <end position="42"/>
    </location>
</feature>
<dbReference type="GO" id="GO:0005975">
    <property type="term" value="P:carbohydrate metabolic process"/>
    <property type="evidence" value="ECO:0007669"/>
    <property type="project" value="InterPro"/>
</dbReference>
<comment type="function">
    <text evidence="1">Is involved in generating a small heat-stable compound (Nod), an acylated oligomer of N-acetylglucosamine, that stimulates mitosis in various plant protoplasts.</text>
</comment>
<keyword evidence="6" id="KW-0812">Transmembrane</keyword>
<evidence type="ECO:0000256" key="1">
    <source>
        <dbReference type="ARBA" id="ARBA00003236"/>
    </source>
</evidence>
<keyword evidence="6" id="KW-0472">Membrane</keyword>
<keyword evidence="4" id="KW-0732">Signal</keyword>